<protein>
    <submittedName>
        <fullName evidence="1">Uncharacterized protein</fullName>
    </submittedName>
</protein>
<accession>A0AAJ2VGD1</accession>
<name>A0AAJ2VGD1_DELAC</name>
<comment type="caution">
    <text evidence="1">The sequence shown here is derived from an EMBL/GenBank/DDBJ whole genome shotgun (WGS) entry which is preliminary data.</text>
</comment>
<sequence length="77" mass="8287">MANRFAALDAALLDALATGPKHSRQLHQIDAVVQADLAAPRAWNALTAIQSRLQALRRAGCISHTATQGWRITKEAS</sequence>
<organism evidence="1 2">
    <name type="scientific">Delftia acidovorans</name>
    <name type="common">Pseudomonas acidovorans</name>
    <name type="synonym">Comamonas acidovorans</name>
    <dbReference type="NCBI Taxonomy" id="80866"/>
    <lineage>
        <taxon>Bacteria</taxon>
        <taxon>Pseudomonadati</taxon>
        <taxon>Pseudomonadota</taxon>
        <taxon>Betaproteobacteria</taxon>
        <taxon>Burkholderiales</taxon>
        <taxon>Comamonadaceae</taxon>
        <taxon>Delftia</taxon>
    </lineage>
</organism>
<dbReference type="AlphaFoldDB" id="A0AAJ2VGD1"/>
<evidence type="ECO:0000313" key="1">
    <source>
        <dbReference type="EMBL" id="MDX4957867.1"/>
    </source>
</evidence>
<proteinExistence type="predicted"/>
<dbReference type="EMBL" id="JAWWMZ010000022">
    <property type="protein sequence ID" value="MDX4957867.1"/>
    <property type="molecule type" value="Genomic_DNA"/>
</dbReference>
<dbReference type="RefSeq" id="WP_315533989.1">
    <property type="nucleotide sequence ID" value="NZ_CAURVC010000032.1"/>
</dbReference>
<evidence type="ECO:0000313" key="2">
    <source>
        <dbReference type="Proteomes" id="UP001287445"/>
    </source>
</evidence>
<gene>
    <name evidence="1" type="ORF">SGN30_30985</name>
</gene>
<reference evidence="1" key="1">
    <citation type="submission" date="2023-11" db="EMBL/GenBank/DDBJ databases">
        <title>Identification and selenium tolerance of Delftia acidovorans R3-25.</title>
        <authorList>
            <person name="Zhang S."/>
            <person name="Liu Y."/>
            <person name="Guo Y."/>
        </authorList>
    </citation>
    <scope>NUCLEOTIDE SEQUENCE</scope>
    <source>
        <strain evidence="1">R3-25</strain>
    </source>
</reference>
<dbReference type="Proteomes" id="UP001287445">
    <property type="component" value="Unassembled WGS sequence"/>
</dbReference>